<dbReference type="InterPro" id="IPR036390">
    <property type="entry name" value="WH_DNA-bd_sf"/>
</dbReference>
<gene>
    <name evidence="1" type="ORF">MGWOODY_Smn2356</name>
</gene>
<dbReference type="InterPro" id="IPR036388">
    <property type="entry name" value="WH-like_DNA-bd_sf"/>
</dbReference>
<dbReference type="Pfam" id="PF13412">
    <property type="entry name" value="HTH_24"/>
    <property type="match status" value="1"/>
</dbReference>
<protein>
    <recommendedName>
        <fullName evidence="2">HTH crp-type domain-containing protein</fullName>
    </recommendedName>
</protein>
<sequence>MSERVVTNPSKMGENWRVAVCSLMNLFLTMHRTLAAATPVGPTELLIYTTVSVANVQRLMRERTIPEHLAGTEILPREWVVPISRNAIATASGLPRETVRRHVARMIENGLLIEDVRGGVTLPIGVIQDRGLEPFLEGMLTNFARGTEELLRTGVIRIEND</sequence>
<accession>A0A160TIG8</accession>
<dbReference type="AlphaFoldDB" id="A0A160TIG8"/>
<reference evidence="1" key="1">
    <citation type="submission" date="2015-10" db="EMBL/GenBank/DDBJ databases">
        <authorList>
            <person name="Gilbert D.G."/>
        </authorList>
    </citation>
    <scope>NUCLEOTIDE SEQUENCE</scope>
</reference>
<dbReference type="Gene3D" id="1.10.10.10">
    <property type="entry name" value="Winged helix-like DNA-binding domain superfamily/Winged helix DNA-binding domain"/>
    <property type="match status" value="1"/>
</dbReference>
<dbReference type="EMBL" id="CZQE01000098">
    <property type="protein sequence ID" value="CUS43948.1"/>
    <property type="molecule type" value="Genomic_DNA"/>
</dbReference>
<name>A0A160TIG8_9ZZZZ</name>
<evidence type="ECO:0000313" key="1">
    <source>
        <dbReference type="EMBL" id="CUS43948.1"/>
    </source>
</evidence>
<dbReference type="SUPFAM" id="SSF46785">
    <property type="entry name" value="Winged helix' DNA-binding domain"/>
    <property type="match status" value="1"/>
</dbReference>
<evidence type="ECO:0008006" key="2">
    <source>
        <dbReference type="Google" id="ProtNLM"/>
    </source>
</evidence>
<organism evidence="1">
    <name type="scientific">hydrothermal vent metagenome</name>
    <dbReference type="NCBI Taxonomy" id="652676"/>
    <lineage>
        <taxon>unclassified sequences</taxon>
        <taxon>metagenomes</taxon>
        <taxon>ecological metagenomes</taxon>
    </lineage>
</organism>
<proteinExistence type="predicted"/>